<protein>
    <recommendedName>
        <fullName evidence="2">TF-B3 domain-containing protein</fullName>
    </recommendedName>
</protein>
<organism evidence="1">
    <name type="scientific">Aegilops tauschii</name>
    <name type="common">Tausch's goatgrass</name>
    <name type="synonym">Aegilops squarrosa</name>
    <dbReference type="NCBI Taxonomy" id="37682"/>
    <lineage>
        <taxon>Eukaryota</taxon>
        <taxon>Viridiplantae</taxon>
        <taxon>Streptophyta</taxon>
        <taxon>Embryophyta</taxon>
        <taxon>Tracheophyta</taxon>
        <taxon>Spermatophyta</taxon>
        <taxon>Magnoliopsida</taxon>
        <taxon>Liliopsida</taxon>
        <taxon>Poales</taxon>
        <taxon>Poaceae</taxon>
        <taxon>BOP clade</taxon>
        <taxon>Pooideae</taxon>
        <taxon>Triticodae</taxon>
        <taxon>Triticeae</taxon>
        <taxon>Triticinae</taxon>
        <taxon>Aegilops</taxon>
    </lineage>
</organism>
<sequence>MARFIKGVDNRATLTKNWSNFFHKANMKKGCAYAFVFKCMSKGLCMTVYSI</sequence>
<accession>M8BD27</accession>
<evidence type="ECO:0000313" key="1">
    <source>
        <dbReference type="EnsemblPlants" id="EMT04668"/>
    </source>
</evidence>
<reference evidence="1" key="1">
    <citation type="submission" date="2015-06" db="UniProtKB">
        <authorList>
            <consortium name="EnsemblPlants"/>
        </authorList>
    </citation>
    <scope>IDENTIFICATION</scope>
</reference>
<name>M8BD27_AEGTA</name>
<dbReference type="EnsemblPlants" id="EMT04668">
    <property type="protein sequence ID" value="EMT04668"/>
    <property type="gene ID" value="F775_04433"/>
</dbReference>
<dbReference type="AlphaFoldDB" id="M8BD27"/>
<evidence type="ECO:0008006" key="2">
    <source>
        <dbReference type="Google" id="ProtNLM"/>
    </source>
</evidence>
<proteinExistence type="predicted"/>